<dbReference type="PANTHER" id="PTHR24421:SF10">
    <property type="entry name" value="NITRATE_NITRITE SENSOR PROTEIN NARQ"/>
    <property type="match status" value="1"/>
</dbReference>
<evidence type="ECO:0000256" key="4">
    <source>
        <dbReference type="ARBA" id="ARBA00022679"/>
    </source>
</evidence>
<evidence type="ECO:0000313" key="12">
    <source>
        <dbReference type="Proteomes" id="UP000093898"/>
    </source>
</evidence>
<proteinExistence type="predicted"/>
<dbReference type="GO" id="GO:0000155">
    <property type="term" value="F:phosphorelay sensor kinase activity"/>
    <property type="evidence" value="ECO:0007669"/>
    <property type="project" value="InterPro"/>
</dbReference>
<comment type="caution">
    <text evidence="11">The sequence shown here is derived from an EMBL/GenBank/DDBJ whole genome shotgun (WGS) entry which is preliminary data.</text>
</comment>
<keyword evidence="3" id="KW-0597">Phosphoprotein</keyword>
<keyword evidence="9" id="KW-1133">Transmembrane helix</keyword>
<dbReference type="GO" id="GO:0016020">
    <property type="term" value="C:membrane"/>
    <property type="evidence" value="ECO:0007669"/>
    <property type="project" value="InterPro"/>
</dbReference>
<dbReference type="GO" id="GO:0046983">
    <property type="term" value="F:protein dimerization activity"/>
    <property type="evidence" value="ECO:0007669"/>
    <property type="project" value="InterPro"/>
</dbReference>
<evidence type="ECO:0000256" key="9">
    <source>
        <dbReference type="SAM" id="Phobius"/>
    </source>
</evidence>
<dbReference type="EMBL" id="LZLC01000111">
    <property type="protein sequence ID" value="OBJ42048.1"/>
    <property type="molecule type" value="Genomic_DNA"/>
</dbReference>
<keyword evidence="8" id="KW-0902">Two-component regulatory system</keyword>
<feature type="transmembrane region" description="Helical" evidence="9">
    <location>
        <begin position="39"/>
        <end position="56"/>
    </location>
</feature>
<reference evidence="11 12" key="1">
    <citation type="submission" date="2016-06" db="EMBL/GenBank/DDBJ databases">
        <authorList>
            <person name="Kjaerup R.B."/>
            <person name="Dalgaard T.S."/>
            <person name="Juul-Madsen H.R."/>
        </authorList>
    </citation>
    <scope>NUCLEOTIDE SEQUENCE [LARGE SCALE GENOMIC DNA]</scope>
    <source>
        <strain evidence="11 12">1127319.6</strain>
    </source>
</reference>
<dbReference type="SUPFAM" id="SSF55874">
    <property type="entry name" value="ATPase domain of HSP90 chaperone/DNA topoisomerase II/histidine kinase"/>
    <property type="match status" value="1"/>
</dbReference>
<evidence type="ECO:0000256" key="7">
    <source>
        <dbReference type="ARBA" id="ARBA00022840"/>
    </source>
</evidence>
<evidence type="ECO:0000256" key="8">
    <source>
        <dbReference type="ARBA" id="ARBA00023012"/>
    </source>
</evidence>
<evidence type="ECO:0000256" key="5">
    <source>
        <dbReference type="ARBA" id="ARBA00022741"/>
    </source>
</evidence>
<dbReference type="InterPro" id="IPR011712">
    <property type="entry name" value="Sig_transdc_His_kin_sub3_dim/P"/>
</dbReference>
<feature type="transmembrane region" description="Helical" evidence="9">
    <location>
        <begin position="12"/>
        <end position="33"/>
    </location>
</feature>
<comment type="catalytic activity">
    <reaction evidence="1">
        <text>ATP + protein L-histidine = ADP + protein N-phospho-L-histidine.</text>
        <dbReference type="EC" id="2.7.13.3"/>
    </reaction>
</comment>
<keyword evidence="9" id="KW-0812">Transmembrane</keyword>
<evidence type="ECO:0000256" key="6">
    <source>
        <dbReference type="ARBA" id="ARBA00022777"/>
    </source>
</evidence>
<dbReference type="EC" id="2.7.13.3" evidence="2"/>
<keyword evidence="9" id="KW-0472">Membrane</keyword>
<dbReference type="RefSeq" id="WP_064981129.1">
    <property type="nucleotide sequence ID" value="NZ_LZLC01000111.1"/>
</dbReference>
<evidence type="ECO:0000256" key="1">
    <source>
        <dbReference type="ARBA" id="ARBA00000085"/>
    </source>
</evidence>
<accession>A0A1A3H342</accession>
<dbReference type="Gene3D" id="1.20.5.1930">
    <property type="match status" value="1"/>
</dbReference>
<name>A0A1A3H342_MYCMU</name>
<dbReference type="GO" id="GO:0005524">
    <property type="term" value="F:ATP binding"/>
    <property type="evidence" value="ECO:0007669"/>
    <property type="project" value="UniProtKB-KW"/>
</dbReference>
<keyword evidence="7" id="KW-0067">ATP-binding</keyword>
<keyword evidence="6" id="KW-0418">Kinase</keyword>
<protein>
    <recommendedName>
        <fullName evidence="2">histidine kinase</fullName>
        <ecNumber evidence="2">2.7.13.3</ecNumber>
    </recommendedName>
</protein>
<keyword evidence="4" id="KW-0808">Transferase</keyword>
<gene>
    <name evidence="11" type="ORF">A5630_21525</name>
</gene>
<evidence type="ECO:0000256" key="2">
    <source>
        <dbReference type="ARBA" id="ARBA00012438"/>
    </source>
</evidence>
<sequence>MDDVNQSLTRQSVLVAVVAAVLDVAYFCLSGIFEFAPGAAAAFVVLVAAVGLALALPARFSGAVWMCQALTQLGAAVVFHGMPTVPDVTPVGFLIAGYLAGAGLRGWRSAAAVAATAAVVVGKDLTIGHGDIHRPWQMALWVMSGVVVPFLVGRYTAARHAHVADLEHRLQQRRLVELAALDKALAEERSAIARDLHDVISHHVSASGIHAGAGRLALANGNSTATRRALEAVETSSRAAMADLHRQLDLLRGRDLDGRRQPGLANIDDLLDRARHAGLAVDVCINGQAPPLAESLDVALYRIVQELVTNALKHGTGCARLEIRYSPDLVVVHQTNPVLVAPQQEPSWSTRRGLSGIKERVALFGGKVHCQPNSVSSSWQVTIEIPVERQ</sequence>
<organism evidence="11 12">
    <name type="scientific">Mycolicibacterium mucogenicum</name>
    <name type="common">Mycobacterium mucogenicum</name>
    <dbReference type="NCBI Taxonomy" id="56689"/>
    <lineage>
        <taxon>Bacteria</taxon>
        <taxon>Bacillati</taxon>
        <taxon>Actinomycetota</taxon>
        <taxon>Actinomycetes</taxon>
        <taxon>Mycobacteriales</taxon>
        <taxon>Mycobacteriaceae</taxon>
        <taxon>Mycolicibacterium</taxon>
    </lineage>
</organism>
<feature type="domain" description="Signal transduction histidine kinase subgroup 3 dimerisation and phosphoacceptor" evidence="10">
    <location>
        <begin position="188"/>
        <end position="255"/>
    </location>
</feature>
<dbReference type="AlphaFoldDB" id="A0A1A3H342"/>
<keyword evidence="5" id="KW-0547">Nucleotide-binding</keyword>
<dbReference type="Gene3D" id="3.30.565.10">
    <property type="entry name" value="Histidine kinase-like ATPase, C-terminal domain"/>
    <property type="match status" value="1"/>
</dbReference>
<evidence type="ECO:0000259" key="10">
    <source>
        <dbReference type="Pfam" id="PF07730"/>
    </source>
</evidence>
<dbReference type="PANTHER" id="PTHR24421">
    <property type="entry name" value="NITRATE/NITRITE SENSOR PROTEIN NARX-RELATED"/>
    <property type="match status" value="1"/>
</dbReference>
<evidence type="ECO:0000313" key="11">
    <source>
        <dbReference type="EMBL" id="OBJ42048.1"/>
    </source>
</evidence>
<dbReference type="Pfam" id="PF07730">
    <property type="entry name" value="HisKA_3"/>
    <property type="match status" value="1"/>
</dbReference>
<dbReference type="InterPro" id="IPR050482">
    <property type="entry name" value="Sensor_HK_TwoCompSys"/>
</dbReference>
<evidence type="ECO:0000256" key="3">
    <source>
        <dbReference type="ARBA" id="ARBA00022553"/>
    </source>
</evidence>
<dbReference type="Proteomes" id="UP000093898">
    <property type="component" value="Unassembled WGS sequence"/>
</dbReference>
<dbReference type="InterPro" id="IPR036890">
    <property type="entry name" value="HATPase_C_sf"/>
</dbReference>